<evidence type="ECO:0000313" key="4">
    <source>
        <dbReference type="Proteomes" id="UP000244915"/>
    </source>
</evidence>
<evidence type="ECO:0000256" key="1">
    <source>
        <dbReference type="SAM" id="MobiDB-lite"/>
    </source>
</evidence>
<feature type="compositionally biased region" description="Basic residues" evidence="1">
    <location>
        <begin position="1"/>
        <end position="13"/>
    </location>
</feature>
<dbReference type="PROSITE" id="PS50995">
    <property type="entry name" value="HTH_MARR_2"/>
    <property type="match status" value="1"/>
</dbReference>
<dbReference type="InterPro" id="IPR036388">
    <property type="entry name" value="WH-like_DNA-bd_sf"/>
</dbReference>
<evidence type="ECO:0000259" key="2">
    <source>
        <dbReference type="PROSITE" id="PS50995"/>
    </source>
</evidence>
<gene>
    <name evidence="3" type="ORF">CEW88_23210</name>
</gene>
<dbReference type="EMBL" id="CP022193">
    <property type="protein sequence ID" value="AWI86697.1"/>
    <property type="molecule type" value="Genomic_DNA"/>
</dbReference>
<dbReference type="PANTHER" id="PTHR33164">
    <property type="entry name" value="TRANSCRIPTIONAL REGULATOR, MARR FAMILY"/>
    <property type="match status" value="1"/>
</dbReference>
<accession>A0A2U8HLD9</accession>
<name>A0A2U8HLD9_9RHOB</name>
<dbReference type="SUPFAM" id="SSF46785">
    <property type="entry name" value="Winged helix' DNA-binding domain"/>
    <property type="match status" value="1"/>
</dbReference>
<dbReference type="GO" id="GO:0006950">
    <property type="term" value="P:response to stress"/>
    <property type="evidence" value="ECO:0007669"/>
    <property type="project" value="TreeGrafter"/>
</dbReference>
<sequence length="198" mass="22222">MRKTCGGHCHRHVPPSGSTQDGRSPCHTVRNGTVRCKTKSWRTSVPVPESQDRQLRLDAGEAEETLGYKLRLAQILAFRGFEQRLTDYGRAPRYLGLLAVIRAHPGQPQSRIAEAVALPRSSFVTILDQLCAEGLIERRLMEHDRRSNGLWLTPQGEDVVGRLLLEAQRYEAEMTRGMTPDEIASGLRVLQKLIDNLS</sequence>
<organism evidence="3 4">
    <name type="scientific">Alloyangia pacifica</name>
    <dbReference type="NCBI Taxonomy" id="311180"/>
    <lineage>
        <taxon>Bacteria</taxon>
        <taxon>Pseudomonadati</taxon>
        <taxon>Pseudomonadota</taxon>
        <taxon>Alphaproteobacteria</taxon>
        <taxon>Rhodobacterales</taxon>
        <taxon>Roseobacteraceae</taxon>
        <taxon>Alloyangia</taxon>
    </lineage>
</organism>
<dbReference type="SMART" id="SM00347">
    <property type="entry name" value="HTH_MARR"/>
    <property type="match status" value="1"/>
</dbReference>
<dbReference type="InterPro" id="IPR039422">
    <property type="entry name" value="MarR/SlyA-like"/>
</dbReference>
<dbReference type="PANTHER" id="PTHR33164:SF43">
    <property type="entry name" value="HTH-TYPE TRANSCRIPTIONAL REPRESSOR YETL"/>
    <property type="match status" value="1"/>
</dbReference>
<evidence type="ECO:0000313" key="3">
    <source>
        <dbReference type="EMBL" id="AWI86697.1"/>
    </source>
</evidence>
<dbReference type="PRINTS" id="PR00598">
    <property type="entry name" value="HTHMARR"/>
</dbReference>
<geneLocation type="plasmid" evidence="3 4">
    <name>unnamed3</name>
</geneLocation>
<protein>
    <recommendedName>
        <fullName evidence="2">HTH marR-type domain-containing protein</fullName>
    </recommendedName>
</protein>
<dbReference type="InterPro" id="IPR000835">
    <property type="entry name" value="HTH_MarR-typ"/>
</dbReference>
<dbReference type="InterPro" id="IPR036390">
    <property type="entry name" value="WH_DNA-bd_sf"/>
</dbReference>
<dbReference type="Proteomes" id="UP000244915">
    <property type="component" value="Plasmid unnamed3"/>
</dbReference>
<proteinExistence type="predicted"/>
<feature type="domain" description="HTH marR-type" evidence="2">
    <location>
        <begin position="63"/>
        <end position="195"/>
    </location>
</feature>
<feature type="region of interest" description="Disordered" evidence="1">
    <location>
        <begin position="1"/>
        <end position="26"/>
    </location>
</feature>
<keyword evidence="3" id="KW-0614">Plasmid</keyword>
<dbReference type="Pfam" id="PF12802">
    <property type="entry name" value="MarR_2"/>
    <property type="match status" value="1"/>
</dbReference>
<dbReference type="Gene3D" id="1.10.10.10">
    <property type="entry name" value="Winged helix-like DNA-binding domain superfamily/Winged helix DNA-binding domain"/>
    <property type="match status" value="1"/>
</dbReference>
<dbReference type="KEGG" id="ypac:CEW88_23210"/>
<dbReference type="GO" id="GO:0003700">
    <property type="term" value="F:DNA-binding transcription factor activity"/>
    <property type="evidence" value="ECO:0007669"/>
    <property type="project" value="InterPro"/>
</dbReference>
<dbReference type="AlphaFoldDB" id="A0A2U8HLD9"/>
<reference evidence="3 4" key="1">
    <citation type="submission" date="2017-06" db="EMBL/GenBank/DDBJ databases">
        <title>Yangia sp. YSBP01 complete genome sequence.</title>
        <authorList>
            <person name="Woo J.-H."/>
            <person name="Kim H.-S."/>
        </authorList>
    </citation>
    <scope>NUCLEOTIDE SEQUENCE [LARGE SCALE GENOMIC DNA]</scope>
    <source>
        <strain evidence="3 4">YSBP01</strain>
        <plasmid evidence="3 4">unnamed3</plasmid>
    </source>
</reference>